<evidence type="ECO:0000313" key="1">
    <source>
        <dbReference type="EMBL" id="CAE7876396.1"/>
    </source>
</evidence>
<protein>
    <submittedName>
        <fullName evidence="1">Uncharacterized protein</fullName>
    </submittedName>
</protein>
<dbReference type="AlphaFoldDB" id="A0A813AQ51"/>
<comment type="caution">
    <text evidence="1">The sequence shown here is derived from an EMBL/GenBank/DDBJ whole genome shotgun (WGS) entry which is preliminary data.</text>
</comment>
<organism evidence="1 2">
    <name type="scientific">Symbiodinium necroappetens</name>
    <dbReference type="NCBI Taxonomy" id="1628268"/>
    <lineage>
        <taxon>Eukaryota</taxon>
        <taxon>Sar</taxon>
        <taxon>Alveolata</taxon>
        <taxon>Dinophyceae</taxon>
        <taxon>Suessiales</taxon>
        <taxon>Symbiodiniaceae</taxon>
        <taxon>Symbiodinium</taxon>
    </lineage>
</organism>
<dbReference type="EMBL" id="CAJNJA010062371">
    <property type="protein sequence ID" value="CAE7876396.1"/>
    <property type="molecule type" value="Genomic_DNA"/>
</dbReference>
<reference evidence="1" key="1">
    <citation type="submission" date="2021-02" db="EMBL/GenBank/DDBJ databases">
        <authorList>
            <person name="Dougan E. K."/>
            <person name="Rhodes N."/>
            <person name="Thang M."/>
            <person name="Chan C."/>
        </authorList>
    </citation>
    <scope>NUCLEOTIDE SEQUENCE</scope>
</reference>
<dbReference type="Proteomes" id="UP000601435">
    <property type="component" value="Unassembled WGS sequence"/>
</dbReference>
<keyword evidence="2" id="KW-1185">Reference proteome</keyword>
<proteinExistence type="predicted"/>
<sequence length="331" mass="36405">MRELRDYRPFLLVANPFLGISFADFLGARRSIPQGTSITVAFNTSDSLQLIPGQKPDYQLDFDFDTASGYSLLLYDAVSGEFTDTWIWTFQGFASRRPGPAPLPALAVYFGSVDGVEQYFVSSNLASVPWGTYCVTPATPACPPAPSGELPKIFKNTGKIVPGLVFSLMVLGPDSAALELTALRDLRNPNQNFTLSVLNSSLFVTALANLPALDMSAGERIWIIFTENPDPFGLFPRPPFPLALGAPFGFQNQKGEILTLVSADEVEDKLWDRWGIPRSQRREGEEWVFGEGYAARKPGLASNSWEGLTQWSITQNVYDPARVPWGTYCVG</sequence>
<accession>A0A813AQ51</accession>
<name>A0A813AQ51_9DINO</name>
<evidence type="ECO:0000313" key="2">
    <source>
        <dbReference type="Proteomes" id="UP000601435"/>
    </source>
</evidence>
<dbReference type="OrthoDB" id="409859at2759"/>
<gene>
    <name evidence="1" type="ORF">SNEC2469_LOCUS28577</name>
</gene>